<comment type="caution">
    <text evidence="3">The sequence shown here is derived from an EMBL/GenBank/DDBJ whole genome shotgun (WGS) entry which is preliminary data.</text>
</comment>
<feature type="region of interest" description="Disordered" evidence="1">
    <location>
        <begin position="390"/>
        <end position="428"/>
    </location>
</feature>
<dbReference type="EMBL" id="JARJLG010000007">
    <property type="protein sequence ID" value="KAJ7779457.1"/>
    <property type="molecule type" value="Genomic_DNA"/>
</dbReference>
<keyword evidence="2" id="KW-1133">Transmembrane helix</keyword>
<sequence length="573" mass="61012">MTSAPTAPTGIISTTPTLLSVPSITNPSTALQATVLAPIPTAAQEKLDLVLNSALTAAASFGSIDDELDPGLEHFFDGDRGNHGDHAPQPPPPLVLGNIGGKGKEKAVLPPPPARDETVPPRDASTSGHEFFRHLGFAPGSESLPKHFTAEDHKTTRTRTNTLTSELFKLDEHIVFLQMDLTEVADTLNTKVHHLEAASRNAPGDRGIPRNDSTVTELICASNQHGATSAITQEALNELAIRMAAFEEHTPSTSNITRITTLEAGLDALTQVSQQILVRVSALSGTSLPVPAPAPAAAPAPSPEDIDLIMALDAGVLKDMLRQMINANGKRTRNNNNNPRNIRQNTGTVVAMPASVQFTPAAVQLPAAFVVPPTTPLIVLPTAPPAPSPFLPTGPPALPPSAPPPSSTVPPSAPLATHFPRAPAAPESPQAPLAHQVLFGPINFGPEQRLAKGIMGRIIAHVLPHSNRPAFCLRRAHDKNHTHVIFDSEAMATWIMDSWAHLDGNRGEYEIVTPAPCAQMYRGSSPPFLVFISCSLVVDAVAISTYIYFAFIYSSRPKWIVADPIPHYFVQPS</sequence>
<evidence type="ECO:0000313" key="3">
    <source>
        <dbReference type="EMBL" id="KAJ7779457.1"/>
    </source>
</evidence>
<accession>A0AAD7NXP6</accession>
<protein>
    <submittedName>
        <fullName evidence="3">Uncharacterized protein</fullName>
    </submittedName>
</protein>
<keyword evidence="2" id="KW-0472">Membrane</keyword>
<evidence type="ECO:0000256" key="2">
    <source>
        <dbReference type="SAM" id="Phobius"/>
    </source>
</evidence>
<keyword evidence="4" id="KW-1185">Reference proteome</keyword>
<organism evidence="3 4">
    <name type="scientific">Mycena maculata</name>
    <dbReference type="NCBI Taxonomy" id="230809"/>
    <lineage>
        <taxon>Eukaryota</taxon>
        <taxon>Fungi</taxon>
        <taxon>Dikarya</taxon>
        <taxon>Basidiomycota</taxon>
        <taxon>Agaricomycotina</taxon>
        <taxon>Agaricomycetes</taxon>
        <taxon>Agaricomycetidae</taxon>
        <taxon>Agaricales</taxon>
        <taxon>Marasmiineae</taxon>
        <taxon>Mycenaceae</taxon>
        <taxon>Mycena</taxon>
    </lineage>
</organism>
<reference evidence="3" key="1">
    <citation type="submission" date="2023-03" db="EMBL/GenBank/DDBJ databases">
        <title>Massive genome expansion in bonnet fungi (Mycena s.s.) driven by repeated elements and novel gene families across ecological guilds.</title>
        <authorList>
            <consortium name="Lawrence Berkeley National Laboratory"/>
            <person name="Harder C.B."/>
            <person name="Miyauchi S."/>
            <person name="Viragh M."/>
            <person name="Kuo A."/>
            <person name="Thoen E."/>
            <person name="Andreopoulos B."/>
            <person name="Lu D."/>
            <person name="Skrede I."/>
            <person name="Drula E."/>
            <person name="Henrissat B."/>
            <person name="Morin E."/>
            <person name="Kohler A."/>
            <person name="Barry K."/>
            <person name="LaButti K."/>
            <person name="Morin E."/>
            <person name="Salamov A."/>
            <person name="Lipzen A."/>
            <person name="Mereny Z."/>
            <person name="Hegedus B."/>
            <person name="Baldrian P."/>
            <person name="Stursova M."/>
            <person name="Weitz H."/>
            <person name="Taylor A."/>
            <person name="Grigoriev I.V."/>
            <person name="Nagy L.G."/>
            <person name="Martin F."/>
            <person name="Kauserud H."/>
        </authorList>
    </citation>
    <scope>NUCLEOTIDE SEQUENCE</scope>
    <source>
        <strain evidence="3">CBHHK188m</strain>
    </source>
</reference>
<feature type="transmembrane region" description="Helical" evidence="2">
    <location>
        <begin position="528"/>
        <end position="549"/>
    </location>
</feature>
<keyword evidence="2" id="KW-0812">Transmembrane</keyword>
<dbReference type="Proteomes" id="UP001215280">
    <property type="component" value="Unassembled WGS sequence"/>
</dbReference>
<proteinExistence type="predicted"/>
<name>A0AAD7NXP6_9AGAR</name>
<dbReference type="AlphaFoldDB" id="A0AAD7NXP6"/>
<feature type="compositionally biased region" description="Pro residues" evidence="1">
    <location>
        <begin position="390"/>
        <end position="413"/>
    </location>
</feature>
<feature type="region of interest" description="Disordered" evidence="1">
    <location>
        <begin position="102"/>
        <end position="127"/>
    </location>
</feature>
<gene>
    <name evidence="3" type="ORF">DFH07DRAFT_509018</name>
</gene>
<evidence type="ECO:0000256" key="1">
    <source>
        <dbReference type="SAM" id="MobiDB-lite"/>
    </source>
</evidence>
<evidence type="ECO:0000313" key="4">
    <source>
        <dbReference type="Proteomes" id="UP001215280"/>
    </source>
</evidence>